<evidence type="ECO:0000259" key="7">
    <source>
        <dbReference type="PROSITE" id="PS50109"/>
    </source>
</evidence>
<keyword evidence="10" id="KW-0547">Nucleotide-binding</keyword>
<keyword evidence="6" id="KW-0175">Coiled coil</keyword>
<dbReference type="InterPro" id="IPR035965">
    <property type="entry name" value="PAS-like_dom_sf"/>
</dbReference>
<dbReference type="SMART" id="SM00086">
    <property type="entry name" value="PAC"/>
    <property type="match status" value="3"/>
</dbReference>
<dbReference type="SUPFAM" id="SSF55874">
    <property type="entry name" value="ATPase domain of HSP90 chaperone/DNA topoisomerase II/histidine kinase"/>
    <property type="match status" value="1"/>
</dbReference>
<dbReference type="Gene3D" id="1.10.287.130">
    <property type="match status" value="1"/>
</dbReference>
<keyword evidence="11" id="KW-1185">Reference proteome</keyword>
<comment type="catalytic activity">
    <reaction evidence="1">
        <text>ATP + protein L-histidine = ADP + protein N-phospho-L-histidine.</text>
        <dbReference type="EC" id="2.7.13.3"/>
    </reaction>
</comment>
<dbReference type="PANTHER" id="PTHR43304:SF1">
    <property type="entry name" value="PAC DOMAIN-CONTAINING PROTEIN"/>
    <property type="match status" value="1"/>
</dbReference>
<dbReference type="SMART" id="SM00091">
    <property type="entry name" value="PAS"/>
    <property type="match status" value="5"/>
</dbReference>
<accession>A0ABY7WNG9</accession>
<evidence type="ECO:0000256" key="1">
    <source>
        <dbReference type="ARBA" id="ARBA00000085"/>
    </source>
</evidence>
<reference evidence="10 11" key="1">
    <citation type="submission" date="2023-02" db="EMBL/GenBank/DDBJ databases">
        <title>Genome sequence of Sphingobacterium sp. KACC 22765.</title>
        <authorList>
            <person name="Kim S."/>
            <person name="Heo J."/>
            <person name="Kwon S.-W."/>
        </authorList>
    </citation>
    <scope>NUCLEOTIDE SEQUENCE [LARGE SCALE GENOMIC DNA]</scope>
    <source>
        <strain evidence="10 11">KACC 22765</strain>
    </source>
</reference>
<feature type="coiled-coil region" evidence="6">
    <location>
        <begin position="130"/>
        <end position="171"/>
    </location>
</feature>
<dbReference type="Pfam" id="PF08447">
    <property type="entry name" value="PAS_3"/>
    <property type="match status" value="1"/>
</dbReference>
<evidence type="ECO:0000256" key="4">
    <source>
        <dbReference type="ARBA" id="ARBA00022679"/>
    </source>
</evidence>
<feature type="domain" description="PAS" evidence="8">
    <location>
        <begin position="507"/>
        <end position="578"/>
    </location>
</feature>
<keyword evidence="3" id="KW-0597">Phosphoprotein</keyword>
<dbReference type="PROSITE" id="PS50112">
    <property type="entry name" value="PAS"/>
    <property type="match status" value="1"/>
</dbReference>
<dbReference type="Gene3D" id="3.30.565.10">
    <property type="entry name" value="Histidine kinase-like ATPase, C-terminal domain"/>
    <property type="match status" value="1"/>
</dbReference>
<dbReference type="CDD" id="cd00075">
    <property type="entry name" value="HATPase"/>
    <property type="match status" value="1"/>
</dbReference>
<keyword evidence="10" id="KW-0067">ATP-binding</keyword>
<evidence type="ECO:0000259" key="8">
    <source>
        <dbReference type="PROSITE" id="PS50112"/>
    </source>
</evidence>
<dbReference type="Pfam" id="PF02518">
    <property type="entry name" value="HATPase_c"/>
    <property type="match status" value="1"/>
</dbReference>
<dbReference type="PANTHER" id="PTHR43304">
    <property type="entry name" value="PHYTOCHROME-LIKE PROTEIN CPH1"/>
    <property type="match status" value="1"/>
</dbReference>
<dbReference type="GO" id="GO:0005524">
    <property type="term" value="F:ATP binding"/>
    <property type="evidence" value="ECO:0007669"/>
    <property type="project" value="UniProtKB-KW"/>
</dbReference>
<dbReference type="InterPro" id="IPR052162">
    <property type="entry name" value="Sensor_kinase/Photoreceptor"/>
</dbReference>
<name>A0ABY7WNG9_9SPHI</name>
<dbReference type="CDD" id="cd00082">
    <property type="entry name" value="HisKA"/>
    <property type="match status" value="1"/>
</dbReference>
<evidence type="ECO:0000313" key="10">
    <source>
        <dbReference type="EMBL" id="WDF70733.1"/>
    </source>
</evidence>
<dbReference type="InterPro" id="IPR003661">
    <property type="entry name" value="HisK_dim/P_dom"/>
</dbReference>
<dbReference type="InterPro" id="IPR001610">
    <property type="entry name" value="PAC"/>
</dbReference>
<dbReference type="InterPro" id="IPR013656">
    <property type="entry name" value="PAS_4"/>
</dbReference>
<dbReference type="InterPro" id="IPR003594">
    <property type="entry name" value="HATPase_dom"/>
</dbReference>
<dbReference type="RefSeq" id="WP_274269437.1">
    <property type="nucleotide sequence ID" value="NZ_CP117880.1"/>
</dbReference>
<dbReference type="SMART" id="SM00387">
    <property type="entry name" value="HATPase_c"/>
    <property type="match status" value="1"/>
</dbReference>
<dbReference type="CDD" id="cd00130">
    <property type="entry name" value="PAS"/>
    <property type="match status" value="1"/>
</dbReference>
<protein>
    <recommendedName>
        <fullName evidence="2">histidine kinase</fullName>
        <ecNumber evidence="2">2.7.13.3</ecNumber>
    </recommendedName>
</protein>
<dbReference type="InterPro" id="IPR000014">
    <property type="entry name" value="PAS"/>
</dbReference>
<dbReference type="SUPFAM" id="SSF47384">
    <property type="entry name" value="Homodimeric domain of signal transducing histidine kinase"/>
    <property type="match status" value="1"/>
</dbReference>
<dbReference type="EMBL" id="CP117880">
    <property type="protein sequence ID" value="WDF70733.1"/>
    <property type="molecule type" value="Genomic_DNA"/>
</dbReference>
<dbReference type="SMART" id="SM00388">
    <property type="entry name" value="HisKA"/>
    <property type="match status" value="1"/>
</dbReference>
<organism evidence="10 11">
    <name type="scientific">Sphingobacterium oryzagri</name>
    <dbReference type="NCBI Taxonomy" id="3025669"/>
    <lineage>
        <taxon>Bacteria</taxon>
        <taxon>Pseudomonadati</taxon>
        <taxon>Bacteroidota</taxon>
        <taxon>Sphingobacteriia</taxon>
        <taxon>Sphingobacteriales</taxon>
        <taxon>Sphingobacteriaceae</taxon>
        <taxon>Sphingobacterium</taxon>
    </lineage>
</organism>
<dbReference type="InterPro" id="IPR000700">
    <property type="entry name" value="PAS-assoc_C"/>
</dbReference>
<feature type="domain" description="Histidine kinase" evidence="7">
    <location>
        <begin position="774"/>
        <end position="990"/>
    </location>
</feature>
<evidence type="ECO:0000256" key="3">
    <source>
        <dbReference type="ARBA" id="ARBA00022553"/>
    </source>
</evidence>
<dbReference type="Gene3D" id="3.30.450.20">
    <property type="entry name" value="PAS domain"/>
    <property type="match status" value="4"/>
</dbReference>
<dbReference type="Pfam" id="PF08448">
    <property type="entry name" value="PAS_4"/>
    <property type="match status" value="1"/>
</dbReference>
<dbReference type="PROSITE" id="PS50113">
    <property type="entry name" value="PAC"/>
    <property type="match status" value="2"/>
</dbReference>
<evidence type="ECO:0000256" key="5">
    <source>
        <dbReference type="ARBA" id="ARBA00022777"/>
    </source>
</evidence>
<feature type="domain" description="PAC" evidence="9">
    <location>
        <begin position="583"/>
        <end position="636"/>
    </location>
</feature>
<evidence type="ECO:0000313" key="11">
    <source>
        <dbReference type="Proteomes" id="UP001221558"/>
    </source>
</evidence>
<dbReference type="Proteomes" id="UP001221558">
    <property type="component" value="Chromosome"/>
</dbReference>
<gene>
    <name evidence="10" type="ORF">PQ465_10235</name>
</gene>
<evidence type="ECO:0000259" key="9">
    <source>
        <dbReference type="PROSITE" id="PS50113"/>
    </source>
</evidence>
<dbReference type="InterPro" id="IPR036890">
    <property type="entry name" value="HATPase_C_sf"/>
</dbReference>
<sequence length="992" mass="113117">MINSLEGILEILSFSPEATAIYDNQDLRIAYANGKMLELWGREDDIVGRNFSNVFPAFTEQGFTQILKGVWREGNTYKAEDVAVDVLINDKLELFHFDFEYRAILRNGQTYAILHTAKEVTDRKKAFAALEAKEALQKSLNEELAATNEEIQSYGEEYQALSEKLNEALLQSEHSYLDLQSAYSKLALAEEKARIILDNAPVAVGIIDPYTFYLESANKLLLEIWSTDRLKTDKSIQQQISQSAWLLLESNLRSVLESGESIRLNDVSIFKGDDELTPPLFYNFIFKPLRDKMGAIIRVMIVANNVTAQRHDKVEVDYQLEQAKLARLATKLGVFDLDIYQNHFSCDERCREILSLSAGSDIDYEDDFLDKIHPDDKDRVLSEIMRSFENADAQGQFVSTLRVTVEEGAADLWIQLYGQVYFNEKRQATRFIGTIKDVSEATRLRHDLERSERNLIDANDELAATLEELTASNEEIQATNEELIQAQEMSEEYYNKLQHINERLSESEERLHVAIAGAELGIWDVDLVHGIVNWDERTRALFGLSADEQIMHSEIWNNVHPEDFERVQAEVKRSKDVRSKGIFNSQFRTSERENQGSKWLQLKGKVHFDSQDKPIRFSGTVLDITERVLAQQQADAFNLVIEKRDIEQRMIVEAGGIGTFTYDMQTKVVTTNALMRKHLFLDTYRELYTDKIFKYHIGDKPSSTATLLLNTIIEETSFDTEFQLVAEQSKNSKWLRAIGQKVTNADGGEVVYGVMIDITAQKLEEKRKLDFLGIVSHELKSPLTSLSGYLQILEVKSRKIKEEQFGSLLSSANRQTSRIKLLIEGFLDVARYGEGKLKLQAKHFDMGHLFDEIEKTYLETIATHRLVFDLDFQGDLYADKDKIEQVLINLINNAIKYAPSDTTITISAISKGDNIHVDVRDEGPGIKPEDQEKIFDRFYRVENDSTELISGFGIGLYICQEIVKLHGGKIGVASQLSNGTTFWFEIPLLSAK</sequence>
<dbReference type="InterPro" id="IPR005467">
    <property type="entry name" value="His_kinase_dom"/>
</dbReference>
<feature type="coiled-coil region" evidence="6">
    <location>
        <begin position="441"/>
        <end position="510"/>
    </location>
</feature>
<dbReference type="InterPro" id="IPR036097">
    <property type="entry name" value="HisK_dim/P_sf"/>
</dbReference>
<proteinExistence type="predicted"/>
<dbReference type="InterPro" id="IPR004358">
    <property type="entry name" value="Sig_transdc_His_kin-like_C"/>
</dbReference>
<evidence type="ECO:0000256" key="6">
    <source>
        <dbReference type="SAM" id="Coils"/>
    </source>
</evidence>
<dbReference type="Gene3D" id="2.10.70.100">
    <property type="match status" value="1"/>
</dbReference>
<dbReference type="NCBIfam" id="TIGR00229">
    <property type="entry name" value="sensory_box"/>
    <property type="match status" value="1"/>
</dbReference>
<evidence type="ECO:0000256" key="2">
    <source>
        <dbReference type="ARBA" id="ARBA00012438"/>
    </source>
</evidence>
<keyword evidence="5" id="KW-0418">Kinase</keyword>
<dbReference type="PROSITE" id="PS50109">
    <property type="entry name" value="HIS_KIN"/>
    <property type="match status" value="1"/>
</dbReference>
<dbReference type="SUPFAM" id="SSF55785">
    <property type="entry name" value="PYP-like sensor domain (PAS domain)"/>
    <property type="match status" value="4"/>
</dbReference>
<dbReference type="PRINTS" id="PR00344">
    <property type="entry name" value="BCTRLSENSOR"/>
</dbReference>
<feature type="domain" description="PAC" evidence="9">
    <location>
        <begin position="397"/>
        <end position="450"/>
    </location>
</feature>
<dbReference type="Pfam" id="PF00512">
    <property type="entry name" value="HisKA"/>
    <property type="match status" value="1"/>
</dbReference>
<keyword evidence="4" id="KW-0808">Transferase</keyword>
<dbReference type="EC" id="2.7.13.3" evidence="2"/>
<dbReference type="InterPro" id="IPR013655">
    <property type="entry name" value="PAS_fold_3"/>
</dbReference>